<name>A0ABV5EK46_9ACTN</name>
<dbReference type="SUPFAM" id="SSF48317">
    <property type="entry name" value="Acid phosphatase/Vanadium-dependent haloperoxidase"/>
    <property type="match status" value="1"/>
</dbReference>
<dbReference type="Pfam" id="PF01569">
    <property type="entry name" value="PAP2"/>
    <property type="match status" value="1"/>
</dbReference>
<keyword evidence="1" id="KW-0812">Transmembrane</keyword>
<dbReference type="Gene3D" id="1.20.144.10">
    <property type="entry name" value="Phosphatidic acid phosphatase type 2/haloperoxidase"/>
    <property type="match status" value="1"/>
</dbReference>
<feature type="transmembrane region" description="Helical" evidence="1">
    <location>
        <begin position="159"/>
        <end position="179"/>
    </location>
</feature>
<feature type="transmembrane region" description="Helical" evidence="1">
    <location>
        <begin position="88"/>
        <end position="106"/>
    </location>
</feature>
<evidence type="ECO:0000256" key="1">
    <source>
        <dbReference type="SAM" id="Phobius"/>
    </source>
</evidence>
<dbReference type="Proteomes" id="UP001585080">
    <property type="component" value="Unassembled WGS sequence"/>
</dbReference>
<feature type="transmembrane region" description="Helical" evidence="1">
    <location>
        <begin position="12"/>
        <end position="31"/>
    </location>
</feature>
<evidence type="ECO:0000313" key="3">
    <source>
        <dbReference type="EMBL" id="MFB8777216.1"/>
    </source>
</evidence>
<feature type="transmembrane region" description="Helical" evidence="1">
    <location>
        <begin position="51"/>
        <end position="76"/>
    </location>
</feature>
<evidence type="ECO:0000259" key="2">
    <source>
        <dbReference type="Pfam" id="PF01569"/>
    </source>
</evidence>
<organism evidence="3 4">
    <name type="scientific">Streptomyces broussonetiae</name>
    <dbReference type="NCBI Taxonomy" id="2686304"/>
    <lineage>
        <taxon>Bacteria</taxon>
        <taxon>Bacillati</taxon>
        <taxon>Actinomycetota</taxon>
        <taxon>Actinomycetes</taxon>
        <taxon>Kitasatosporales</taxon>
        <taxon>Streptomycetaceae</taxon>
        <taxon>Streptomyces</taxon>
    </lineage>
</organism>
<reference evidence="3 4" key="1">
    <citation type="submission" date="2024-01" db="EMBL/GenBank/DDBJ databases">
        <title>Genome mining of biosynthetic gene clusters to explore secondary metabolites of Streptomyces sp.</title>
        <authorList>
            <person name="Baig A."/>
            <person name="Ajitkumar Shintre N."/>
            <person name="Kumar H."/>
            <person name="Anbarasu A."/>
            <person name="Ramaiah S."/>
        </authorList>
    </citation>
    <scope>NUCLEOTIDE SEQUENCE [LARGE SCALE GENOMIC DNA]</scope>
    <source>
        <strain evidence="3 4">A57</strain>
    </source>
</reference>
<dbReference type="RefSeq" id="WP_376735705.1">
    <property type="nucleotide sequence ID" value="NZ_JAYMRP010000041.1"/>
</dbReference>
<proteinExistence type="predicted"/>
<comment type="caution">
    <text evidence="3">The sequence shown here is derived from an EMBL/GenBank/DDBJ whole genome shotgun (WGS) entry which is preliminary data.</text>
</comment>
<feature type="transmembrane region" description="Helical" evidence="1">
    <location>
        <begin position="126"/>
        <end position="147"/>
    </location>
</feature>
<sequence length="222" mass="23188">MPDSPIPPRRSLALSTAAAVVFTLVTWQVAVDGPLLDADERAGREFVRRGWLAELFADLGGVPVAVPVLLVVAVGTAWRARARGVRQWWLPGVVAVGAMALVPLVVVPLKELTDRGGTAVTPGTGFYPSGHTATAAVAYGCAALLVLPWLRGRRGRRWLVGGCLAVNLGVGAGLVRQGYHWPLDVVGSWCLAVLLLTAVAGVVSRSSCRTSAGTPSRRSGPS</sequence>
<keyword evidence="1" id="KW-1133">Transmembrane helix</keyword>
<feature type="domain" description="Phosphatidic acid phosphatase type 2/haloperoxidase" evidence="2">
    <location>
        <begin position="123"/>
        <end position="204"/>
    </location>
</feature>
<keyword evidence="4" id="KW-1185">Reference proteome</keyword>
<gene>
    <name evidence="3" type="ORF">VSS16_31605</name>
</gene>
<evidence type="ECO:0000313" key="4">
    <source>
        <dbReference type="Proteomes" id="UP001585080"/>
    </source>
</evidence>
<dbReference type="EMBL" id="JAYMRP010000041">
    <property type="protein sequence ID" value="MFB8777216.1"/>
    <property type="molecule type" value="Genomic_DNA"/>
</dbReference>
<dbReference type="InterPro" id="IPR000326">
    <property type="entry name" value="PAP2/HPO"/>
</dbReference>
<accession>A0ABV5EK46</accession>
<protein>
    <submittedName>
        <fullName evidence="3">Phosphatase PAP2 family protein</fullName>
    </submittedName>
</protein>
<feature type="transmembrane region" description="Helical" evidence="1">
    <location>
        <begin position="185"/>
        <end position="203"/>
    </location>
</feature>
<keyword evidence="1" id="KW-0472">Membrane</keyword>
<dbReference type="InterPro" id="IPR036938">
    <property type="entry name" value="PAP2/HPO_sf"/>
</dbReference>